<sequence length="324" mass="33914">MFLGVDGGGTKTAFCLVTADGDVAAQVQGPSTDYFSVGIDLVGRVLRDGVAEVCAEAGITSGNVRHAFFGLPTYGEASGDVPVLNAAARDALGHDRYACGNDTVCSWAGSLGGEDGINIVSGTGSITYGEHDGRGVRVGGWGELFGDEGSAYWIAVRGLGCFSRMSDGRLPAGPLHTLIREHLDLNDDLDLVDVVLNRWHGNRSKIAALGRLVVTAAGQGDRRCGDILAEAARELAETVDTTRTQLGFRPGQPVPVSYSGGVFKAGPLILDAFRSELDKRYAAYELRDPLFPPDIGAAIYAARSSSAPLSPDALQRLQSASSPS</sequence>
<evidence type="ECO:0000313" key="2">
    <source>
        <dbReference type="EMBL" id="TDD86861.1"/>
    </source>
</evidence>
<keyword evidence="2" id="KW-0418">Kinase</keyword>
<gene>
    <name evidence="2" type="ORF">E1293_08975</name>
</gene>
<dbReference type="OrthoDB" id="8701357at2"/>
<dbReference type="RefSeq" id="WP_132195799.1">
    <property type="nucleotide sequence ID" value="NZ_SMKY01000027.1"/>
</dbReference>
<dbReference type="GO" id="GO:0045127">
    <property type="term" value="F:N-acetylglucosamine kinase activity"/>
    <property type="evidence" value="ECO:0007669"/>
    <property type="project" value="InterPro"/>
</dbReference>
<dbReference type="Gene3D" id="3.30.420.40">
    <property type="match status" value="2"/>
</dbReference>
<dbReference type="InterPro" id="IPR039758">
    <property type="entry name" value="NAGK-like"/>
</dbReference>
<evidence type="ECO:0000313" key="3">
    <source>
        <dbReference type="Proteomes" id="UP000295578"/>
    </source>
</evidence>
<evidence type="ECO:0000259" key="1">
    <source>
        <dbReference type="Pfam" id="PF01869"/>
    </source>
</evidence>
<protein>
    <submittedName>
        <fullName evidence="2">N-acetylglucosamine kinase</fullName>
    </submittedName>
</protein>
<reference evidence="2 3" key="1">
    <citation type="submission" date="2019-03" db="EMBL/GenBank/DDBJ databases">
        <title>Draft genome sequences of novel Actinobacteria.</title>
        <authorList>
            <person name="Sahin N."/>
            <person name="Ay H."/>
            <person name="Saygin H."/>
        </authorList>
    </citation>
    <scope>NUCLEOTIDE SEQUENCE [LARGE SCALE GENOMIC DNA]</scope>
    <source>
        <strain evidence="2 3">DSM 45941</strain>
    </source>
</reference>
<organism evidence="2 3">
    <name type="scientific">Actinomadura darangshiensis</name>
    <dbReference type="NCBI Taxonomy" id="705336"/>
    <lineage>
        <taxon>Bacteria</taxon>
        <taxon>Bacillati</taxon>
        <taxon>Actinomycetota</taxon>
        <taxon>Actinomycetes</taxon>
        <taxon>Streptosporangiales</taxon>
        <taxon>Thermomonosporaceae</taxon>
        <taxon>Actinomadura</taxon>
    </lineage>
</organism>
<dbReference type="Proteomes" id="UP000295578">
    <property type="component" value="Unassembled WGS sequence"/>
</dbReference>
<accession>A0A4R5BJP3</accession>
<keyword evidence="2" id="KW-0808">Transferase</keyword>
<feature type="domain" description="ATPase BadF/BadG/BcrA/BcrD type" evidence="1">
    <location>
        <begin position="3"/>
        <end position="301"/>
    </location>
</feature>
<comment type="caution">
    <text evidence="2">The sequence shown here is derived from an EMBL/GenBank/DDBJ whole genome shotgun (WGS) entry which is preliminary data.</text>
</comment>
<dbReference type="CDD" id="cd24007">
    <property type="entry name" value="ASKHA_NBD_eukNAGK-like"/>
    <property type="match status" value="1"/>
</dbReference>
<name>A0A4R5BJP3_9ACTN</name>
<dbReference type="SUPFAM" id="SSF53067">
    <property type="entry name" value="Actin-like ATPase domain"/>
    <property type="match status" value="2"/>
</dbReference>
<dbReference type="PANTHER" id="PTHR12862:SF0">
    <property type="entry name" value="N-ACETYL-D-GLUCOSAMINE KINASE"/>
    <property type="match status" value="1"/>
</dbReference>
<dbReference type="InterPro" id="IPR002731">
    <property type="entry name" value="ATPase_BadF"/>
</dbReference>
<keyword evidence="3" id="KW-1185">Reference proteome</keyword>
<dbReference type="PANTHER" id="PTHR12862">
    <property type="entry name" value="BADF TYPE ATPASE DOMAIN-CONTAINING PROTEIN"/>
    <property type="match status" value="1"/>
</dbReference>
<dbReference type="InterPro" id="IPR043129">
    <property type="entry name" value="ATPase_NBD"/>
</dbReference>
<dbReference type="EMBL" id="SMKY01000027">
    <property type="protein sequence ID" value="TDD86861.1"/>
    <property type="molecule type" value="Genomic_DNA"/>
</dbReference>
<dbReference type="Pfam" id="PF01869">
    <property type="entry name" value="BcrAD_BadFG"/>
    <property type="match status" value="1"/>
</dbReference>
<proteinExistence type="predicted"/>
<dbReference type="AlphaFoldDB" id="A0A4R5BJP3"/>